<comment type="caution">
    <text evidence="1">The sequence shown here is derived from an EMBL/GenBank/DDBJ whole genome shotgun (WGS) entry which is preliminary data.</text>
</comment>
<dbReference type="Proteomes" id="UP001152523">
    <property type="component" value="Unassembled WGS sequence"/>
</dbReference>
<organism evidence="1 2">
    <name type="scientific">Cuscuta epithymum</name>
    <dbReference type="NCBI Taxonomy" id="186058"/>
    <lineage>
        <taxon>Eukaryota</taxon>
        <taxon>Viridiplantae</taxon>
        <taxon>Streptophyta</taxon>
        <taxon>Embryophyta</taxon>
        <taxon>Tracheophyta</taxon>
        <taxon>Spermatophyta</taxon>
        <taxon>Magnoliopsida</taxon>
        <taxon>eudicotyledons</taxon>
        <taxon>Gunneridae</taxon>
        <taxon>Pentapetalae</taxon>
        <taxon>asterids</taxon>
        <taxon>lamiids</taxon>
        <taxon>Solanales</taxon>
        <taxon>Convolvulaceae</taxon>
        <taxon>Cuscuteae</taxon>
        <taxon>Cuscuta</taxon>
        <taxon>Cuscuta subgen. Cuscuta</taxon>
    </lineage>
</organism>
<keyword evidence="2" id="KW-1185">Reference proteome</keyword>
<sequence length="150" mass="16901">MARHNVDFLQTKQLLAIEETTKLDATNLDAVSSLPNTAFEETRGDLAFNGGKGYLVTNMYEMGIDDVVTMVLLDEKNRTIVYAWAPDEVPKGVDTVKLGSKMESVSFDETGVTFTEDFLLSFMEVKKNGEWYDFDKPTFVKRVLSFFDAS</sequence>
<name>A0AAV0FNB2_9ASTE</name>
<protein>
    <submittedName>
        <fullName evidence="1">Uncharacterized protein</fullName>
    </submittedName>
</protein>
<proteinExistence type="predicted"/>
<evidence type="ECO:0000313" key="2">
    <source>
        <dbReference type="Proteomes" id="UP001152523"/>
    </source>
</evidence>
<evidence type="ECO:0000313" key="1">
    <source>
        <dbReference type="EMBL" id="CAH9136654.1"/>
    </source>
</evidence>
<gene>
    <name evidence="1" type="ORF">CEPIT_LOCUS35429</name>
</gene>
<accession>A0AAV0FNB2</accession>
<dbReference type="EMBL" id="CAMAPF010000996">
    <property type="protein sequence ID" value="CAH9136654.1"/>
    <property type="molecule type" value="Genomic_DNA"/>
</dbReference>
<dbReference type="AlphaFoldDB" id="A0AAV0FNB2"/>
<reference evidence="1" key="1">
    <citation type="submission" date="2022-07" db="EMBL/GenBank/DDBJ databases">
        <authorList>
            <person name="Macas J."/>
            <person name="Novak P."/>
            <person name="Neumann P."/>
        </authorList>
    </citation>
    <scope>NUCLEOTIDE SEQUENCE</scope>
</reference>